<name>A0A1A8YJF0_PLAOA</name>
<evidence type="ECO:0000256" key="1">
    <source>
        <dbReference type="SAM" id="MobiDB-lite"/>
    </source>
</evidence>
<dbReference type="EMBL" id="FLRD01000023">
    <property type="protein sequence ID" value="SBT31662.1"/>
    <property type="molecule type" value="Genomic_DNA"/>
</dbReference>
<reference evidence="3" key="1">
    <citation type="submission" date="2016-05" db="EMBL/GenBank/DDBJ databases">
        <authorList>
            <person name="Naeem Raeece"/>
        </authorList>
    </citation>
    <scope>NUCLEOTIDE SEQUENCE [LARGE SCALE GENOMIC DNA]</scope>
</reference>
<gene>
    <name evidence="2" type="ORF">POVWA1_008300</name>
</gene>
<sequence length="112" mass="12785">MKSTRACTYVFGKALTKNGRKKKKKKKKNCREGKPYGGYCKNTSLPHTPNTPHIPLSPPPPFFFSCLRFKQLIETTNWGEGERREEKCTIGKGNRAPKLVSIPSEKKRMMRG</sequence>
<proteinExistence type="predicted"/>
<evidence type="ECO:0000313" key="2">
    <source>
        <dbReference type="EMBL" id="SBT31662.1"/>
    </source>
</evidence>
<dbReference type="AlphaFoldDB" id="A0A1A8YJF0"/>
<accession>A0A1A8YJF0</accession>
<protein>
    <submittedName>
        <fullName evidence="2">Uncharacterized protein</fullName>
    </submittedName>
</protein>
<keyword evidence="3" id="KW-1185">Reference proteome</keyword>
<evidence type="ECO:0000313" key="3">
    <source>
        <dbReference type="Proteomes" id="UP000078555"/>
    </source>
</evidence>
<organism evidence="2 3">
    <name type="scientific">Plasmodium ovale wallikeri</name>
    <dbReference type="NCBI Taxonomy" id="864142"/>
    <lineage>
        <taxon>Eukaryota</taxon>
        <taxon>Sar</taxon>
        <taxon>Alveolata</taxon>
        <taxon>Apicomplexa</taxon>
        <taxon>Aconoidasida</taxon>
        <taxon>Haemosporida</taxon>
        <taxon>Plasmodiidae</taxon>
        <taxon>Plasmodium</taxon>
        <taxon>Plasmodium (Plasmodium)</taxon>
    </lineage>
</organism>
<feature type="compositionally biased region" description="Basic residues" evidence="1">
    <location>
        <begin position="18"/>
        <end position="29"/>
    </location>
</feature>
<feature type="region of interest" description="Disordered" evidence="1">
    <location>
        <begin position="18"/>
        <end position="54"/>
    </location>
</feature>
<dbReference type="Proteomes" id="UP000078555">
    <property type="component" value="Unassembled WGS sequence"/>
</dbReference>